<evidence type="ECO:0000313" key="2">
    <source>
        <dbReference type="EMBL" id="GHE23213.1"/>
    </source>
</evidence>
<feature type="domain" description="SH3b" evidence="1">
    <location>
        <begin position="85"/>
        <end position="137"/>
    </location>
</feature>
<gene>
    <name evidence="2" type="ORF">GCM10017764_01810</name>
</gene>
<dbReference type="Proteomes" id="UP000620550">
    <property type="component" value="Unassembled WGS sequence"/>
</dbReference>
<protein>
    <recommendedName>
        <fullName evidence="1">SH3b domain-containing protein</fullName>
    </recommendedName>
</protein>
<dbReference type="RefSeq" id="WP_189624716.1">
    <property type="nucleotide sequence ID" value="NZ_BNAF01000001.1"/>
</dbReference>
<dbReference type="SUPFAM" id="SSF50044">
    <property type="entry name" value="SH3-domain"/>
    <property type="match status" value="1"/>
</dbReference>
<evidence type="ECO:0000313" key="3">
    <source>
        <dbReference type="Proteomes" id="UP000620550"/>
    </source>
</evidence>
<accession>A0ABQ3HS97</accession>
<keyword evidence="3" id="KW-1185">Reference proteome</keyword>
<organism evidence="2 3">
    <name type="scientific">Sphingobacterium griseoflavum</name>
    <dbReference type="NCBI Taxonomy" id="1474952"/>
    <lineage>
        <taxon>Bacteria</taxon>
        <taxon>Pseudomonadati</taxon>
        <taxon>Bacteroidota</taxon>
        <taxon>Sphingobacteriia</taxon>
        <taxon>Sphingobacteriales</taxon>
        <taxon>Sphingobacteriaceae</taxon>
        <taxon>Sphingobacterium</taxon>
    </lineage>
</organism>
<evidence type="ECO:0000259" key="1">
    <source>
        <dbReference type="Pfam" id="PF08239"/>
    </source>
</evidence>
<comment type="caution">
    <text evidence="2">The sequence shown here is derived from an EMBL/GenBank/DDBJ whole genome shotgun (WGS) entry which is preliminary data.</text>
</comment>
<proteinExistence type="predicted"/>
<dbReference type="EMBL" id="BNAF01000001">
    <property type="protein sequence ID" value="GHE23213.1"/>
    <property type="molecule type" value="Genomic_DNA"/>
</dbReference>
<dbReference type="Gene3D" id="2.30.30.40">
    <property type="entry name" value="SH3 Domains"/>
    <property type="match status" value="1"/>
</dbReference>
<dbReference type="InterPro" id="IPR003646">
    <property type="entry name" value="SH3-like_bac-type"/>
</dbReference>
<name>A0ABQ3HS97_9SPHI</name>
<sequence length="140" mass="15791">MALVDKYKLLLDTAKSAHIEDLHYQETDGVLHINGTAPDADVKNKLWNVYNQIDPNYISNEVAINVDLAVSTHGILARIITQDETLNIRKGPSIEQPILVAVNKNDNLFLISLANDQWWLVRTEQGQEGYCYAQYVEPIA</sequence>
<dbReference type="Pfam" id="PF08239">
    <property type="entry name" value="SH3_3"/>
    <property type="match status" value="1"/>
</dbReference>
<dbReference type="InterPro" id="IPR036028">
    <property type="entry name" value="SH3-like_dom_sf"/>
</dbReference>
<reference evidence="3" key="1">
    <citation type="journal article" date="2019" name="Int. J. Syst. Evol. Microbiol.">
        <title>The Global Catalogue of Microorganisms (GCM) 10K type strain sequencing project: providing services to taxonomists for standard genome sequencing and annotation.</title>
        <authorList>
            <consortium name="The Broad Institute Genomics Platform"/>
            <consortium name="The Broad Institute Genome Sequencing Center for Infectious Disease"/>
            <person name="Wu L."/>
            <person name="Ma J."/>
        </authorList>
    </citation>
    <scope>NUCLEOTIDE SEQUENCE [LARGE SCALE GENOMIC DNA]</scope>
    <source>
        <strain evidence="3">CGMCC 1.12966</strain>
    </source>
</reference>